<evidence type="ECO:0000259" key="3">
    <source>
        <dbReference type="PROSITE" id="PS51186"/>
    </source>
</evidence>
<gene>
    <name evidence="4" type="primary">patZ</name>
    <name evidence="4" type="ORF">LMG28138_04185</name>
</gene>
<dbReference type="Gene3D" id="3.40.630.30">
    <property type="match status" value="1"/>
</dbReference>
<dbReference type="CDD" id="cd04301">
    <property type="entry name" value="NAT_SF"/>
    <property type="match status" value="1"/>
</dbReference>
<accession>A0A6S7BDW5</accession>
<dbReference type="InterPro" id="IPR016181">
    <property type="entry name" value="Acyl_CoA_acyltransferase"/>
</dbReference>
<reference evidence="4 5" key="1">
    <citation type="submission" date="2020-04" db="EMBL/GenBank/DDBJ databases">
        <authorList>
            <person name="De Canck E."/>
        </authorList>
    </citation>
    <scope>NUCLEOTIDE SEQUENCE [LARGE SCALE GENOMIC DNA]</scope>
    <source>
        <strain evidence="4 5">LMG 28138</strain>
    </source>
</reference>
<name>A0A6S7BDW5_9BURK</name>
<dbReference type="EC" id="2.3.1.-" evidence="4"/>
<dbReference type="GO" id="GO:0016747">
    <property type="term" value="F:acyltransferase activity, transferring groups other than amino-acyl groups"/>
    <property type="evidence" value="ECO:0007669"/>
    <property type="project" value="InterPro"/>
</dbReference>
<dbReference type="EMBL" id="CADIKM010000025">
    <property type="protein sequence ID" value="CAB3797082.1"/>
    <property type="molecule type" value="Genomic_DNA"/>
</dbReference>
<dbReference type="InterPro" id="IPR000182">
    <property type="entry name" value="GNAT_dom"/>
</dbReference>
<dbReference type="Pfam" id="PF00583">
    <property type="entry name" value="Acetyltransf_1"/>
    <property type="match status" value="1"/>
</dbReference>
<dbReference type="AlphaFoldDB" id="A0A6S7BDW5"/>
<evidence type="ECO:0000313" key="4">
    <source>
        <dbReference type="EMBL" id="CAB3797082.1"/>
    </source>
</evidence>
<keyword evidence="5" id="KW-1185">Reference proteome</keyword>
<evidence type="ECO:0000256" key="1">
    <source>
        <dbReference type="ARBA" id="ARBA00022679"/>
    </source>
</evidence>
<proteinExistence type="predicted"/>
<protein>
    <submittedName>
        <fullName evidence="4">Peptidyl-lysine N-acetyltransferase PatZ</fullName>
        <ecNumber evidence="4">2.3.1.-</ecNumber>
    </submittedName>
</protein>
<dbReference type="PROSITE" id="PS51186">
    <property type="entry name" value="GNAT"/>
    <property type="match status" value="1"/>
</dbReference>
<feature type="domain" description="N-acetyltransferase" evidence="3">
    <location>
        <begin position="23"/>
        <end position="178"/>
    </location>
</feature>
<keyword evidence="2 4" id="KW-0012">Acyltransferase</keyword>
<evidence type="ECO:0000313" key="5">
    <source>
        <dbReference type="Proteomes" id="UP000494115"/>
    </source>
</evidence>
<dbReference type="Proteomes" id="UP000494115">
    <property type="component" value="Unassembled WGS sequence"/>
</dbReference>
<evidence type="ECO:0000256" key="2">
    <source>
        <dbReference type="ARBA" id="ARBA00023315"/>
    </source>
</evidence>
<dbReference type="PANTHER" id="PTHR43072:SF23">
    <property type="entry name" value="UPF0039 PROTEIN C11D3.02C"/>
    <property type="match status" value="1"/>
</dbReference>
<dbReference type="SUPFAM" id="SSF55729">
    <property type="entry name" value="Acyl-CoA N-acyltransferases (Nat)"/>
    <property type="match status" value="1"/>
</dbReference>
<sequence>MRDEHQRETPLPLAVTLRNGRRATVRPIRPEDKDGLEAAFEHLSAEARYTRFFTAVRTLPEKVFDSATHPAPDREVALVALSDEGPRQSIIGGARYALTPGNNSCEFAVTLADDWHGLGLARRLMETLIEIARARGVQRMEGFVLAANSSMRGLAARLGFADMQCPEDPTLRVVTLEL</sequence>
<organism evidence="4 5">
    <name type="scientific">Pararobbsia alpina</name>
    <dbReference type="NCBI Taxonomy" id="621374"/>
    <lineage>
        <taxon>Bacteria</taxon>
        <taxon>Pseudomonadati</taxon>
        <taxon>Pseudomonadota</taxon>
        <taxon>Betaproteobacteria</taxon>
        <taxon>Burkholderiales</taxon>
        <taxon>Burkholderiaceae</taxon>
        <taxon>Pararobbsia</taxon>
    </lineage>
</organism>
<keyword evidence="1 4" id="KW-0808">Transferase</keyword>
<dbReference type="PANTHER" id="PTHR43072">
    <property type="entry name" value="N-ACETYLTRANSFERASE"/>
    <property type="match status" value="1"/>
</dbReference>